<dbReference type="AlphaFoldDB" id="A0ABD0YY28"/>
<dbReference type="PROSITE" id="PS00284">
    <property type="entry name" value="SERPIN"/>
    <property type="match status" value="1"/>
</dbReference>
<evidence type="ECO:0000259" key="5">
    <source>
        <dbReference type="SMART" id="SM00093"/>
    </source>
</evidence>
<proteinExistence type="inferred from homology"/>
<organism evidence="6 7">
    <name type="scientific">Ranatra chinensis</name>
    <dbReference type="NCBI Taxonomy" id="642074"/>
    <lineage>
        <taxon>Eukaryota</taxon>
        <taxon>Metazoa</taxon>
        <taxon>Ecdysozoa</taxon>
        <taxon>Arthropoda</taxon>
        <taxon>Hexapoda</taxon>
        <taxon>Insecta</taxon>
        <taxon>Pterygota</taxon>
        <taxon>Neoptera</taxon>
        <taxon>Paraneoptera</taxon>
        <taxon>Hemiptera</taxon>
        <taxon>Heteroptera</taxon>
        <taxon>Panheteroptera</taxon>
        <taxon>Nepomorpha</taxon>
        <taxon>Nepidae</taxon>
        <taxon>Ranatrinae</taxon>
        <taxon>Ranatra</taxon>
    </lineage>
</organism>
<dbReference type="InterPro" id="IPR000215">
    <property type="entry name" value="Serpin_fam"/>
</dbReference>
<comment type="similarity">
    <text evidence="1 4">Belongs to the serpin family.</text>
</comment>
<dbReference type="Gene3D" id="3.30.497.10">
    <property type="entry name" value="Antithrombin, subunit I, domain 2"/>
    <property type="match status" value="1"/>
</dbReference>
<dbReference type="InterPro" id="IPR042178">
    <property type="entry name" value="Serpin_sf_1"/>
</dbReference>
<dbReference type="GO" id="GO:0004867">
    <property type="term" value="F:serine-type endopeptidase inhibitor activity"/>
    <property type="evidence" value="ECO:0007669"/>
    <property type="project" value="UniProtKB-KW"/>
</dbReference>
<evidence type="ECO:0000256" key="2">
    <source>
        <dbReference type="ARBA" id="ARBA00022690"/>
    </source>
</evidence>
<name>A0ABD0YY28_9HEMI</name>
<comment type="caution">
    <text evidence="6">The sequence shown here is derived from an EMBL/GenBank/DDBJ whole genome shotgun (WGS) entry which is preliminary data.</text>
</comment>
<protein>
    <recommendedName>
        <fullName evidence="5">Serpin domain-containing protein</fullName>
    </recommendedName>
</protein>
<accession>A0ABD0YY28</accession>
<keyword evidence="3" id="KW-0722">Serine protease inhibitor</keyword>
<evidence type="ECO:0000256" key="1">
    <source>
        <dbReference type="ARBA" id="ARBA00009500"/>
    </source>
</evidence>
<evidence type="ECO:0000256" key="4">
    <source>
        <dbReference type="RuleBase" id="RU000411"/>
    </source>
</evidence>
<dbReference type="EMBL" id="JBFDAA010000005">
    <property type="protein sequence ID" value="KAL1132282.1"/>
    <property type="molecule type" value="Genomic_DNA"/>
</dbReference>
<dbReference type="PANTHER" id="PTHR11461">
    <property type="entry name" value="SERINE PROTEASE INHIBITOR, SERPIN"/>
    <property type="match status" value="1"/>
</dbReference>
<dbReference type="Proteomes" id="UP001558652">
    <property type="component" value="Unassembled WGS sequence"/>
</dbReference>
<dbReference type="InterPro" id="IPR023795">
    <property type="entry name" value="Serpin_CS"/>
</dbReference>
<dbReference type="Pfam" id="PF00079">
    <property type="entry name" value="Serpin"/>
    <property type="match status" value="1"/>
</dbReference>
<dbReference type="InterPro" id="IPR036186">
    <property type="entry name" value="Serpin_sf"/>
</dbReference>
<dbReference type="CDD" id="cd00172">
    <property type="entry name" value="serpin"/>
    <property type="match status" value="1"/>
</dbReference>
<keyword evidence="7" id="KW-1185">Reference proteome</keyword>
<reference evidence="6 7" key="1">
    <citation type="submission" date="2024-07" db="EMBL/GenBank/DDBJ databases">
        <title>Chromosome-level genome assembly of the water stick insect Ranatra chinensis (Heteroptera: Nepidae).</title>
        <authorList>
            <person name="Liu X."/>
        </authorList>
    </citation>
    <scope>NUCLEOTIDE SEQUENCE [LARGE SCALE GENOMIC DNA]</scope>
    <source>
        <strain evidence="6">Cailab_2021Rc</strain>
        <tissue evidence="6">Muscle</tissue>
    </source>
</reference>
<gene>
    <name evidence="6" type="ORF">AAG570_010239</name>
</gene>
<sequence>MGTVWYACANRRDKKNSVSPPPLTSGPHLRLFKITVLHPGFLWAAAVVAVSSEAENSPKEFADSNNAFARDLYNAISVDFPGENIVISPFSVSTVMAMVYLMTKGKTAEEVARVMHFNPNQTVLARSFQEALFTLDRHTFPFANSLFIDKAIRLNDEYVKMVEEHFGEALQEVDFFSDSEGARKIVNEWAESHTRSKITDFLPQGSFNPSTVMVAASVVHFKAFWENFFSRKTTNADFHLADGSKKKVDVMSAEGNNFTWNVFSKLKATGVSLKFEGNQKMVLLIPDKSDGLPALEDALSKMNFVEEIVDQIKTTQYATFSMPTFNITFGQPISWPLIKLGLSCLFQSGCADMTGASYDNRLALSGIGHKVFFEVNEKGAEAVTDTAGGVSSSTSMFRAQSKQISANRPFLFAILRTNPDTVISIGRYAKP</sequence>
<keyword evidence="2" id="KW-0646">Protease inhibitor</keyword>
<evidence type="ECO:0000313" key="6">
    <source>
        <dbReference type="EMBL" id="KAL1132282.1"/>
    </source>
</evidence>
<dbReference type="InterPro" id="IPR042185">
    <property type="entry name" value="Serpin_sf_2"/>
</dbReference>
<dbReference type="SUPFAM" id="SSF56574">
    <property type="entry name" value="Serpins"/>
    <property type="match status" value="1"/>
</dbReference>
<evidence type="ECO:0000256" key="3">
    <source>
        <dbReference type="ARBA" id="ARBA00022900"/>
    </source>
</evidence>
<dbReference type="Gene3D" id="2.30.39.10">
    <property type="entry name" value="Alpha-1-antitrypsin, domain 1"/>
    <property type="match status" value="1"/>
</dbReference>
<dbReference type="SMART" id="SM00093">
    <property type="entry name" value="SERPIN"/>
    <property type="match status" value="1"/>
</dbReference>
<feature type="domain" description="Serpin" evidence="5">
    <location>
        <begin position="70"/>
        <end position="431"/>
    </location>
</feature>
<dbReference type="InterPro" id="IPR023796">
    <property type="entry name" value="Serpin_dom"/>
</dbReference>
<evidence type="ECO:0000313" key="7">
    <source>
        <dbReference type="Proteomes" id="UP001558652"/>
    </source>
</evidence>
<dbReference type="PANTHER" id="PTHR11461:SF211">
    <property type="entry name" value="GH10112P-RELATED"/>
    <property type="match status" value="1"/>
</dbReference>